<dbReference type="OMA" id="RGYRHPF"/>
<evidence type="ECO:0000259" key="1">
    <source>
        <dbReference type="Pfam" id="PF14033"/>
    </source>
</evidence>
<dbReference type="InParanoid" id="A8N387"/>
<sequence length="535" mass="61139">MGAEREFEELRRGHTTSMAVPVGKLERCHTGYRHPFIFGLIFSGGVGVIEHALKRLVWEVKIPSSTTQITLSRKQIQYVLDELGGYAELRDEQNQCQVSCFERIWESYSLLCPDLSATLEGQFDRLRQELVGNRALPKETFLVDPMLCSLIYGRTLVTVSPSRPPRPIPPPGPNADIYTICPKFAMLPSDVEVSGDGTARFLSYINNLHYGSNPVLYNALERLLTRSIPLFEHTLTDLHRNNPLHQRIKGASRYTVWDEPDPPEHSDDEDGWSEFETTMRNWVMNRPIELPDVPVTGYSGERQQRRHVVSLRGRKLQVVTRVQEIQLNPGEPEHPGFEWHVEGMRNERIVACATHFLTYENLDPSGSMEFRMAVAHPRGFIPGDEGATLRTWGFMDGDPCHQYNGAVPLRANLSVSYPNLYQHRISPLRLADTYQPGRVTFVTFLLVDPDIQPIISTANVGPQQAQWIKKALYDTLCPSRLPAELIEIIYSKCDWLLHEEDARQYREEYVDLLVNFTARNDQCYFSLPFDAWAGQ</sequence>
<proteinExistence type="predicted"/>
<protein>
    <recommendedName>
        <fullName evidence="1">DUF4246 domain-containing protein</fullName>
    </recommendedName>
</protein>
<dbReference type="InterPro" id="IPR025340">
    <property type="entry name" value="DUF4246"/>
</dbReference>
<dbReference type="Pfam" id="PF14033">
    <property type="entry name" value="DUF4246"/>
    <property type="match status" value="1"/>
</dbReference>
<dbReference type="RefSeq" id="XP_001829332.2">
    <property type="nucleotide sequence ID" value="XM_001829280.2"/>
</dbReference>
<dbReference type="KEGG" id="cci:CC1G_00511"/>
<evidence type="ECO:0000313" key="2">
    <source>
        <dbReference type="EMBL" id="EAU92292.2"/>
    </source>
</evidence>
<dbReference type="OrthoDB" id="415532at2759"/>
<dbReference type="PANTHER" id="PTHR33119:SF1">
    <property type="entry name" value="FE2OG DIOXYGENASE DOMAIN-CONTAINING PROTEIN"/>
    <property type="match status" value="1"/>
</dbReference>
<dbReference type="InterPro" id="IPR049192">
    <property type="entry name" value="DUF4246_C"/>
</dbReference>
<evidence type="ECO:0000313" key="3">
    <source>
        <dbReference type="Proteomes" id="UP000001861"/>
    </source>
</evidence>
<keyword evidence="3" id="KW-1185">Reference proteome</keyword>
<reference evidence="2 3" key="1">
    <citation type="journal article" date="2010" name="Proc. Natl. Acad. Sci. U.S.A.">
        <title>Insights into evolution of multicellular fungi from the assembled chromosomes of the mushroom Coprinopsis cinerea (Coprinus cinereus).</title>
        <authorList>
            <person name="Stajich J.E."/>
            <person name="Wilke S.K."/>
            <person name="Ahren D."/>
            <person name="Au C.H."/>
            <person name="Birren B.W."/>
            <person name="Borodovsky M."/>
            <person name="Burns C."/>
            <person name="Canback B."/>
            <person name="Casselton L.A."/>
            <person name="Cheng C.K."/>
            <person name="Deng J."/>
            <person name="Dietrich F.S."/>
            <person name="Fargo D.C."/>
            <person name="Farman M.L."/>
            <person name="Gathman A.C."/>
            <person name="Goldberg J."/>
            <person name="Guigo R."/>
            <person name="Hoegger P.J."/>
            <person name="Hooker J.B."/>
            <person name="Huggins A."/>
            <person name="James T.Y."/>
            <person name="Kamada T."/>
            <person name="Kilaru S."/>
            <person name="Kodira C."/>
            <person name="Kues U."/>
            <person name="Kupfer D."/>
            <person name="Kwan H.S."/>
            <person name="Lomsadze A."/>
            <person name="Li W."/>
            <person name="Lilly W.W."/>
            <person name="Ma L.J."/>
            <person name="Mackey A.J."/>
            <person name="Manning G."/>
            <person name="Martin F."/>
            <person name="Muraguchi H."/>
            <person name="Natvig D.O."/>
            <person name="Palmerini H."/>
            <person name="Ramesh M.A."/>
            <person name="Rehmeyer C.J."/>
            <person name="Roe B.A."/>
            <person name="Shenoy N."/>
            <person name="Stanke M."/>
            <person name="Ter-Hovhannisyan V."/>
            <person name="Tunlid A."/>
            <person name="Velagapudi R."/>
            <person name="Vision T.J."/>
            <person name="Zeng Q."/>
            <person name="Zolan M.E."/>
            <person name="Pukkila P.J."/>
        </authorList>
    </citation>
    <scope>NUCLEOTIDE SEQUENCE [LARGE SCALE GENOMIC DNA]</scope>
    <source>
        <strain evidence="3">Okayama-7 / 130 / ATCC MYA-4618 / FGSC 9003</strain>
    </source>
</reference>
<dbReference type="HOGENOM" id="CLU_012066_3_2_1"/>
<dbReference type="VEuPathDB" id="FungiDB:CC1G_00511"/>
<dbReference type="Proteomes" id="UP000001861">
    <property type="component" value="Unassembled WGS sequence"/>
</dbReference>
<dbReference type="STRING" id="240176.A8N387"/>
<dbReference type="EMBL" id="AACS02000001">
    <property type="protein sequence ID" value="EAU92292.2"/>
    <property type="molecule type" value="Genomic_DNA"/>
</dbReference>
<comment type="caution">
    <text evidence="2">The sequence shown here is derived from an EMBL/GenBank/DDBJ whole genome shotgun (WGS) entry which is preliminary data.</text>
</comment>
<dbReference type="GeneID" id="6005760"/>
<feature type="domain" description="DUF4246" evidence="1">
    <location>
        <begin position="74"/>
        <end position="470"/>
    </location>
</feature>
<dbReference type="AlphaFoldDB" id="A8N387"/>
<dbReference type="PANTHER" id="PTHR33119">
    <property type="entry name" value="IFI3P"/>
    <property type="match status" value="1"/>
</dbReference>
<accession>A8N387</accession>
<gene>
    <name evidence="2" type="ORF">CC1G_00511</name>
</gene>
<organism evidence="2 3">
    <name type="scientific">Coprinopsis cinerea (strain Okayama-7 / 130 / ATCC MYA-4618 / FGSC 9003)</name>
    <name type="common">Inky cap fungus</name>
    <name type="synonym">Hormographiella aspergillata</name>
    <dbReference type="NCBI Taxonomy" id="240176"/>
    <lineage>
        <taxon>Eukaryota</taxon>
        <taxon>Fungi</taxon>
        <taxon>Dikarya</taxon>
        <taxon>Basidiomycota</taxon>
        <taxon>Agaricomycotina</taxon>
        <taxon>Agaricomycetes</taxon>
        <taxon>Agaricomycetidae</taxon>
        <taxon>Agaricales</taxon>
        <taxon>Agaricineae</taxon>
        <taxon>Psathyrellaceae</taxon>
        <taxon>Coprinopsis</taxon>
    </lineage>
</organism>
<name>A8N387_COPC7</name>
<dbReference type="eggNOG" id="ENOG502SHE6">
    <property type="taxonomic scope" value="Eukaryota"/>
</dbReference>